<gene>
    <name evidence="1" type="ORF">V6U78_02210</name>
</gene>
<accession>A0ABW8PVL3</accession>
<evidence type="ECO:0008006" key="3">
    <source>
        <dbReference type="Google" id="ProtNLM"/>
    </source>
</evidence>
<name>A0ABW8PVL3_9GAMM</name>
<dbReference type="Proteomes" id="UP001621714">
    <property type="component" value="Unassembled WGS sequence"/>
</dbReference>
<organism evidence="1 2">
    <name type="scientific">Marinospirillum alkalitolerans</name>
    <dbReference type="NCBI Taxonomy" id="3123374"/>
    <lineage>
        <taxon>Bacteria</taxon>
        <taxon>Pseudomonadati</taxon>
        <taxon>Pseudomonadota</taxon>
        <taxon>Gammaproteobacteria</taxon>
        <taxon>Oceanospirillales</taxon>
        <taxon>Oceanospirillaceae</taxon>
        <taxon>Marinospirillum</taxon>
    </lineage>
</organism>
<keyword evidence="2" id="KW-1185">Reference proteome</keyword>
<sequence>MIGAEINWQSLPIQEAAVALYKNQRIQRHADNAALVDELMSSNWLLPAEEEEQFILSARGQSGLEALLDLRLPQWREWMALLEGDGLLLGEVFAQRWGFIKEQLRADLPRTLNRATVQQALLGDARQELPEHLHKQLPDLQLCDDRCLHLRGSLDMKLVKKHGQTIELKKIWRQLSEAVIPERDFQQVKEADGELPYLVLTIEDRGVFLDIDLPDNLLAVWVAPQHLSLAGDFLRFLPQFVPHVHFGDLDHRGLVIAERLALMSQRPVKRFVPSFWEDYRATFANKVSQQMDGKGAQWQGPILSIALLRELMTSQRWLAQAPLLFDARLHEEIRRLMD</sequence>
<dbReference type="EMBL" id="JBANFI010000001">
    <property type="protein sequence ID" value="MFK7159851.1"/>
    <property type="molecule type" value="Genomic_DNA"/>
</dbReference>
<dbReference type="RefSeq" id="WP_405336741.1">
    <property type="nucleotide sequence ID" value="NZ_JBANFI010000001.1"/>
</dbReference>
<proteinExistence type="predicted"/>
<comment type="caution">
    <text evidence="1">The sequence shown here is derived from an EMBL/GenBank/DDBJ whole genome shotgun (WGS) entry which is preliminary data.</text>
</comment>
<protein>
    <recommendedName>
        <fullName evidence="3">Wadjet protein JetD C-terminal domain-containing protein</fullName>
    </recommendedName>
</protein>
<reference evidence="1 2" key="1">
    <citation type="submission" date="2024-02" db="EMBL/GenBank/DDBJ databases">
        <title>Marinospirillum sp. MEB 164 isolated from Lonar lake sediment.</title>
        <authorList>
            <person name="Joshi A."/>
            <person name="Thite S."/>
        </authorList>
    </citation>
    <scope>NUCLEOTIDE SEQUENCE [LARGE SCALE GENOMIC DNA]</scope>
    <source>
        <strain evidence="1 2">MEB164</strain>
    </source>
</reference>
<evidence type="ECO:0000313" key="1">
    <source>
        <dbReference type="EMBL" id="MFK7159851.1"/>
    </source>
</evidence>
<evidence type="ECO:0000313" key="2">
    <source>
        <dbReference type="Proteomes" id="UP001621714"/>
    </source>
</evidence>